<dbReference type="PANTHER" id="PTHR12526">
    <property type="entry name" value="GLYCOSYLTRANSFERASE"/>
    <property type="match status" value="1"/>
</dbReference>
<sequence length="377" mass="42735">MKIALICPDSLPCPPIKSGAIELLIDRIAPNLTKLGHSVTVFSIQDSSFDNDEWINGVRFIRFRKAQYFKEVQSYCSTHSFDIIQLFNKPNWVEDMKRAAPDARVFLSLHNLLLKRQSDDQTLLNAFQLADHILTVSQFVEQDILKVIPTVASKISTLYTGEDPKRFTPHFSKKGKKIAEKLKHELGIPADFHVVLFVGRLLPKKGCHHLIEAMKTVIKKHPKTALVIVGSKWYGDRTVSNYVTSLQRRAQAVSASIYFTNFMPVDRLPSYYTMSDLLVCPSQWQEPLARVQYEAMAAGIPVVSSNRGGNPEVVQNEKNGYIIDLYNTPEAYAQAISTLLSSKAKCDKIGRENRKLIAERYNFEKYACCLSELYEAK</sequence>
<feature type="domain" description="Glycosyltransferase subfamily 4-like N-terminal" evidence="2">
    <location>
        <begin position="24"/>
        <end position="166"/>
    </location>
</feature>
<evidence type="ECO:0000313" key="3">
    <source>
        <dbReference type="EMBL" id="NOV04283.1"/>
    </source>
</evidence>
<dbReference type="Proteomes" id="UP000618579">
    <property type="component" value="Unassembled WGS sequence"/>
</dbReference>
<dbReference type="CDD" id="cd03801">
    <property type="entry name" value="GT4_PimA-like"/>
    <property type="match status" value="1"/>
</dbReference>
<dbReference type="SUPFAM" id="SSF53756">
    <property type="entry name" value="UDP-Glycosyltransferase/glycogen phosphorylase"/>
    <property type="match status" value="1"/>
</dbReference>
<reference evidence="3 4" key="1">
    <citation type="submission" date="2019-10" db="EMBL/GenBank/DDBJ databases">
        <title>Description of Paenibacillus pedi sp. nov.</title>
        <authorList>
            <person name="Carlier A."/>
            <person name="Qi S."/>
        </authorList>
    </citation>
    <scope>NUCLEOTIDE SEQUENCE [LARGE SCALE GENOMIC DNA]</scope>
    <source>
        <strain evidence="3 4">LMG 31457</strain>
    </source>
</reference>
<dbReference type="Pfam" id="PF13439">
    <property type="entry name" value="Glyco_transf_4"/>
    <property type="match status" value="1"/>
</dbReference>
<dbReference type="Pfam" id="PF00534">
    <property type="entry name" value="Glycos_transf_1"/>
    <property type="match status" value="1"/>
</dbReference>
<proteinExistence type="predicted"/>
<name>A0ABX1ZWP2_9BACL</name>
<protein>
    <submittedName>
        <fullName evidence="3">Glycosyltransferase</fullName>
    </submittedName>
</protein>
<evidence type="ECO:0000313" key="4">
    <source>
        <dbReference type="Proteomes" id="UP000618579"/>
    </source>
</evidence>
<comment type="caution">
    <text evidence="3">The sequence shown here is derived from an EMBL/GenBank/DDBJ whole genome shotgun (WGS) entry which is preliminary data.</text>
</comment>
<dbReference type="RefSeq" id="WP_171687081.1">
    <property type="nucleotide sequence ID" value="NZ_WHNZ01000079.1"/>
</dbReference>
<dbReference type="PANTHER" id="PTHR12526:SF638">
    <property type="entry name" value="SPORE COAT PROTEIN SA"/>
    <property type="match status" value="1"/>
</dbReference>
<dbReference type="EMBL" id="WHNZ01000079">
    <property type="protein sequence ID" value="NOV04283.1"/>
    <property type="molecule type" value="Genomic_DNA"/>
</dbReference>
<dbReference type="InterPro" id="IPR001296">
    <property type="entry name" value="Glyco_trans_1"/>
</dbReference>
<organism evidence="3 4">
    <name type="scientific">Paenibacillus planticolens</name>
    <dbReference type="NCBI Taxonomy" id="2654976"/>
    <lineage>
        <taxon>Bacteria</taxon>
        <taxon>Bacillati</taxon>
        <taxon>Bacillota</taxon>
        <taxon>Bacilli</taxon>
        <taxon>Bacillales</taxon>
        <taxon>Paenibacillaceae</taxon>
        <taxon>Paenibacillus</taxon>
    </lineage>
</organism>
<keyword evidence="4" id="KW-1185">Reference proteome</keyword>
<accession>A0ABX1ZWP2</accession>
<dbReference type="InterPro" id="IPR028098">
    <property type="entry name" value="Glyco_trans_4-like_N"/>
</dbReference>
<evidence type="ECO:0000259" key="2">
    <source>
        <dbReference type="Pfam" id="PF13439"/>
    </source>
</evidence>
<dbReference type="Gene3D" id="3.40.50.2000">
    <property type="entry name" value="Glycogen Phosphorylase B"/>
    <property type="match status" value="2"/>
</dbReference>
<gene>
    <name evidence="3" type="ORF">GC097_30340</name>
</gene>
<evidence type="ECO:0000259" key="1">
    <source>
        <dbReference type="Pfam" id="PF00534"/>
    </source>
</evidence>
<feature type="domain" description="Glycosyl transferase family 1" evidence="1">
    <location>
        <begin position="180"/>
        <end position="355"/>
    </location>
</feature>